<dbReference type="Proteomes" id="UP000824120">
    <property type="component" value="Chromosome 1"/>
</dbReference>
<proteinExistence type="predicted"/>
<sequence length="272" mass="30034">MDSVCVSNPPHDIFGIFCSLQTDGPSIAIDGSFIGRKFNRLLLFCFFPTDGSFLEIQHVDCASLTCPYRARVDLIKREFPREIAIKRESPTIFGDVDDIAIDVDVDVDVDANVDVDIGDAGAKSGGEHVDDVGGIYGGFTPFSGHTTSFAPSSRSCSACKCKECKNKNAQLISMGEDVKKSFNALTSVVKELISKRCFSCGKYFYILNTYFFLLEMIPRLLFVRLLLDLLGSTHGGVKKSYAQSLSQQVRHKLQQVGHPLQQMTHLLDTCPK</sequence>
<protein>
    <submittedName>
        <fullName evidence="1">Uncharacterized protein</fullName>
    </submittedName>
</protein>
<reference evidence="1 2" key="1">
    <citation type="submission" date="2020-09" db="EMBL/GenBank/DDBJ databases">
        <title>De no assembly of potato wild relative species, Solanum commersonii.</title>
        <authorList>
            <person name="Cho K."/>
        </authorList>
    </citation>
    <scope>NUCLEOTIDE SEQUENCE [LARGE SCALE GENOMIC DNA]</scope>
    <source>
        <strain evidence="1">LZ3.2</strain>
        <tissue evidence="1">Leaf</tissue>
    </source>
</reference>
<accession>A0A9J6B5B0</accession>
<gene>
    <name evidence="1" type="ORF">H5410_003674</name>
</gene>
<organism evidence="1 2">
    <name type="scientific">Solanum commersonii</name>
    <name type="common">Commerson's wild potato</name>
    <name type="synonym">Commerson's nightshade</name>
    <dbReference type="NCBI Taxonomy" id="4109"/>
    <lineage>
        <taxon>Eukaryota</taxon>
        <taxon>Viridiplantae</taxon>
        <taxon>Streptophyta</taxon>
        <taxon>Embryophyta</taxon>
        <taxon>Tracheophyta</taxon>
        <taxon>Spermatophyta</taxon>
        <taxon>Magnoliopsida</taxon>
        <taxon>eudicotyledons</taxon>
        <taxon>Gunneridae</taxon>
        <taxon>Pentapetalae</taxon>
        <taxon>asterids</taxon>
        <taxon>lamiids</taxon>
        <taxon>Solanales</taxon>
        <taxon>Solanaceae</taxon>
        <taxon>Solanoideae</taxon>
        <taxon>Solaneae</taxon>
        <taxon>Solanum</taxon>
    </lineage>
</organism>
<comment type="caution">
    <text evidence="1">The sequence shown here is derived from an EMBL/GenBank/DDBJ whole genome shotgun (WGS) entry which is preliminary data.</text>
</comment>
<dbReference type="EMBL" id="JACXVP010000001">
    <property type="protein sequence ID" value="KAG5631957.1"/>
    <property type="molecule type" value="Genomic_DNA"/>
</dbReference>
<name>A0A9J6B5B0_SOLCO</name>
<dbReference type="AlphaFoldDB" id="A0A9J6B5B0"/>
<keyword evidence="2" id="KW-1185">Reference proteome</keyword>
<evidence type="ECO:0000313" key="2">
    <source>
        <dbReference type="Proteomes" id="UP000824120"/>
    </source>
</evidence>
<evidence type="ECO:0000313" key="1">
    <source>
        <dbReference type="EMBL" id="KAG5631957.1"/>
    </source>
</evidence>